<accession>A0A916RFI3</accession>
<protein>
    <submittedName>
        <fullName evidence="2">Uncharacterized protein</fullName>
    </submittedName>
</protein>
<gene>
    <name evidence="2" type="ORF">GCM10011507_02430</name>
</gene>
<organism evidence="2 3">
    <name type="scientific">Edaphobacter acidisoli</name>
    <dbReference type="NCBI Taxonomy" id="2040573"/>
    <lineage>
        <taxon>Bacteria</taxon>
        <taxon>Pseudomonadati</taxon>
        <taxon>Acidobacteriota</taxon>
        <taxon>Terriglobia</taxon>
        <taxon>Terriglobales</taxon>
        <taxon>Acidobacteriaceae</taxon>
        <taxon>Edaphobacter</taxon>
    </lineage>
</organism>
<reference evidence="2" key="2">
    <citation type="submission" date="2020-09" db="EMBL/GenBank/DDBJ databases">
        <authorList>
            <person name="Sun Q."/>
            <person name="Zhou Y."/>
        </authorList>
    </citation>
    <scope>NUCLEOTIDE SEQUENCE</scope>
    <source>
        <strain evidence="2">CGMCC 1.15447</strain>
    </source>
</reference>
<dbReference type="Proteomes" id="UP000648801">
    <property type="component" value="Unassembled WGS sequence"/>
</dbReference>
<comment type="caution">
    <text evidence="2">The sequence shown here is derived from an EMBL/GenBank/DDBJ whole genome shotgun (WGS) entry which is preliminary data.</text>
</comment>
<keyword evidence="1" id="KW-0175">Coiled coil</keyword>
<dbReference type="AlphaFoldDB" id="A0A916RFI3"/>
<dbReference type="RefSeq" id="WP_188757549.1">
    <property type="nucleotide sequence ID" value="NZ_BMJB01000001.1"/>
</dbReference>
<evidence type="ECO:0000313" key="3">
    <source>
        <dbReference type="Proteomes" id="UP000648801"/>
    </source>
</evidence>
<dbReference type="EMBL" id="BMJB01000001">
    <property type="protein sequence ID" value="GGA54652.1"/>
    <property type="molecule type" value="Genomic_DNA"/>
</dbReference>
<evidence type="ECO:0000313" key="2">
    <source>
        <dbReference type="EMBL" id="GGA54652.1"/>
    </source>
</evidence>
<keyword evidence="3" id="KW-1185">Reference proteome</keyword>
<evidence type="ECO:0000256" key="1">
    <source>
        <dbReference type="SAM" id="Coils"/>
    </source>
</evidence>
<reference evidence="2" key="1">
    <citation type="journal article" date="2014" name="Int. J. Syst. Evol. Microbiol.">
        <title>Complete genome sequence of Corynebacterium casei LMG S-19264T (=DSM 44701T), isolated from a smear-ripened cheese.</title>
        <authorList>
            <consortium name="US DOE Joint Genome Institute (JGI-PGF)"/>
            <person name="Walter F."/>
            <person name="Albersmeier A."/>
            <person name="Kalinowski J."/>
            <person name="Ruckert C."/>
        </authorList>
    </citation>
    <scope>NUCLEOTIDE SEQUENCE</scope>
    <source>
        <strain evidence="2">CGMCC 1.15447</strain>
    </source>
</reference>
<sequence>MSTVKSTPPDSPSDNNVNQWDKAIMDAKAELRDAEVKVIRLRAAIRTFTENKKLGVRWPKINDKQEMSNDLS</sequence>
<feature type="coiled-coil region" evidence="1">
    <location>
        <begin position="17"/>
        <end position="44"/>
    </location>
</feature>
<proteinExistence type="predicted"/>
<name>A0A916RFI3_9BACT</name>